<feature type="domain" description="Putative Flp pilus-assembly TadG-like N-terminal" evidence="2">
    <location>
        <begin position="13"/>
        <end position="58"/>
    </location>
</feature>
<evidence type="ECO:0000313" key="3">
    <source>
        <dbReference type="EMBL" id="WGW03845.1"/>
    </source>
</evidence>
<dbReference type="SUPFAM" id="SSF53300">
    <property type="entry name" value="vWA-like"/>
    <property type="match status" value="1"/>
</dbReference>
<dbReference type="RefSeq" id="WP_282300475.1">
    <property type="nucleotide sequence ID" value="NZ_CP124616.1"/>
</dbReference>
<dbReference type="Gene3D" id="3.40.50.410">
    <property type="entry name" value="von Willebrand factor, type A domain"/>
    <property type="match status" value="2"/>
</dbReference>
<keyword evidence="1" id="KW-1133">Transmembrane helix</keyword>
<evidence type="ECO:0000313" key="4">
    <source>
        <dbReference type="Proteomes" id="UP001241605"/>
    </source>
</evidence>
<dbReference type="Proteomes" id="UP001241605">
    <property type="component" value="Chromosome"/>
</dbReference>
<dbReference type="Pfam" id="PF13400">
    <property type="entry name" value="Tad"/>
    <property type="match status" value="1"/>
</dbReference>
<sequence>MNIIDAFVTDEEGNVTIFSVFMVVLVLIITGASVDIMRFEATRTKMQSSMDRAVLAAADLDQKQDPVFVVNDYMNKTGLEGVVANVTVEEAANSRTVTASGTGVLNTIFLHMSGFDTLTAPAISAAEEKISNVEISMVLDISGSMRWNDRMTKMKPAAQAFVNKVMSDDTNGVTTLSVVPYAGHVNPGSILFDYFRGKRPKIKHENNGWGNGDQDAPGNSLCNNNAENADEGAADPSCGGGATATSSGGYFDPWTQAIDDMVFYFDTDGDGIYDIAHMIANFPENAPRDADMFFRGAVAYLFSQDGKLTHADQFLGASVKGGQQKANPTRYFQVKGDQNGAESDLGPTKHKGKLPGSTYSYNQVNFEYWEQFYESPNPPVSETTGEEPVADGADTQQNINMPGSCIEIYDDEFATTEMPKSDDYVPHFMYWEIDRETMDWGWCPSENEAVQYYSSDRQRLVDFIGGMRMHDGTGIQYGLKYGLALLDPNNRDEMGYLIEAGLVDPSFAGRPIDWNDPETEKYVVIMTDGQTTDQFRPTDPRAAINGEVELQKQSSGKSYTMSNTQTNVSDLMQQCNLAKERGVTVFTIAFETSNAAAADMLACASSPSHHFHVQGDEIADAFDAVARQINNLRLIQ</sequence>
<gene>
    <name evidence="3" type="ORF">QF118_18310</name>
</gene>
<evidence type="ECO:0000256" key="1">
    <source>
        <dbReference type="SAM" id="Phobius"/>
    </source>
</evidence>
<reference evidence="3 4" key="1">
    <citation type="submission" date="2023-05" db="EMBL/GenBank/DDBJ databases">
        <title>YMD87, complete Genome.</title>
        <authorList>
            <person name="Zhang J."/>
            <person name="Xu X."/>
        </authorList>
    </citation>
    <scope>NUCLEOTIDE SEQUENCE [LARGE SCALE GENOMIC DNA]</scope>
    <source>
        <strain evidence="3 4">YMD87</strain>
    </source>
</reference>
<keyword evidence="1" id="KW-0812">Transmembrane</keyword>
<accession>A0ABY8QGU0</accession>
<organism evidence="3 4">
    <name type="scientific">Tropicibacter oceani</name>
    <dbReference type="NCBI Taxonomy" id="3058420"/>
    <lineage>
        <taxon>Bacteria</taxon>
        <taxon>Pseudomonadati</taxon>
        <taxon>Pseudomonadota</taxon>
        <taxon>Alphaproteobacteria</taxon>
        <taxon>Rhodobacterales</taxon>
        <taxon>Roseobacteraceae</taxon>
        <taxon>Tropicibacter</taxon>
    </lineage>
</organism>
<dbReference type="InterPro" id="IPR036465">
    <property type="entry name" value="vWFA_dom_sf"/>
</dbReference>
<keyword evidence="1" id="KW-0472">Membrane</keyword>
<evidence type="ECO:0000259" key="2">
    <source>
        <dbReference type="Pfam" id="PF13400"/>
    </source>
</evidence>
<protein>
    <submittedName>
        <fullName evidence="3">Tad domain-containing protein</fullName>
    </submittedName>
</protein>
<dbReference type="EMBL" id="CP124616">
    <property type="protein sequence ID" value="WGW03845.1"/>
    <property type="molecule type" value="Genomic_DNA"/>
</dbReference>
<keyword evidence="4" id="KW-1185">Reference proteome</keyword>
<proteinExistence type="predicted"/>
<dbReference type="InterPro" id="IPR028087">
    <property type="entry name" value="Tad_N"/>
</dbReference>
<name>A0ABY8QGU0_9RHOB</name>
<feature type="transmembrane region" description="Helical" evidence="1">
    <location>
        <begin position="15"/>
        <end position="37"/>
    </location>
</feature>